<evidence type="ECO:0000313" key="4">
    <source>
        <dbReference type="EMBL" id="KAH0623099.1"/>
    </source>
</evidence>
<evidence type="ECO:0000256" key="2">
    <source>
        <dbReference type="PROSITE-ProRule" id="PRU00191"/>
    </source>
</evidence>
<dbReference type="Gene3D" id="3.30.505.10">
    <property type="entry name" value="SH2 domain"/>
    <property type="match status" value="1"/>
</dbReference>
<dbReference type="SUPFAM" id="SSF55550">
    <property type="entry name" value="SH2 domain"/>
    <property type="match status" value="1"/>
</dbReference>
<dbReference type="EMBL" id="JAIPUX010003283">
    <property type="protein sequence ID" value="KAH0623099.1"/>
    <property type="molecule type" value="Genomic_DNA"/>
</dbReference>
<gene>
    <name evidence="4" type="ORF">JD844_031050</name>
</gene>
<evidence type="ECO:0000259" key="3">
    <source>
        <dbReference type="PROSITE" id="PS50001"/>
    </source>
</evidence>
<dbReference type="InterPro" id="IPR036860">
    <property type="entry name" value="SH2_dom_sf"/>
</dbReference>
<dbReference type="InterPro" id="IPR000980">
    <property type="entry name" value="SH2"/>
</dbReference>
<comment type="caution">
    <text evidence="4">The sequence shown here is derived from an EMBL/GenBank/DDBJ whole genome shotgun (WGS) entry which is preliminary data.</text>
</comment>
<keyword evidence="1 2" id="KW-0727">SH2 domain</keyword>
<proteinExistence type="predicted"/>
<evidence type="ECO:0000313" key="5">
    <source>
        <dbReference type="Proteomes" id="UP000826234"/>
    </source>
</evidence>
<evidence type="ECO:0000256" key="1">
    <source>
        <dbReference type="ARBA" id="ARBA00022999"/>
    </source>
</evidence>
<name>A0ABQ7T059_PHRPL</name>
<accession>A0ABQ7T059</accession>
<dbReference type="Proteomes" id="UP000826234">
    <property type="component" value="Unassembled WGS sequence"/>
</dbReference>
<dbReference type="PANTHER" id="PTHR14098:SF16">
    <property type="entry name" value="SH2 DOMAIN-CONTAINING PROTEIN 6"/>
    <property type="match status" value="1"/>
</dbReference>
<protein>
    <recommendedName>
        <fullName evidence="3">SH2 domain-containing protein</fullName>
    </recommendedName>
</protein>
<dbReference type="PANTHER" id="PTHR14098">
    <property type="entry name" value="SH2 DOMAIN CONTAINING PROTEIN"/>
    <property type="match status" value="1"/>
</dbReference>
<organism evidence="4 5">
    <name type="scientific">Phrynosoma platyrhinos</name>
    <name type="common">Desert horned lizard</name>
    <dbReference type="NCBI Taxonomy" id="52577"/>
    <lineage>
        <taxon>Eukaryota</taxon>
        <taxon>Metazoa</taxon>
        <taxon>Chordata</taxon>
        <taxon>Craniata</taxon>
        <taxon>Vertebrata</taxon>
        <taxon>Euteleostomi</taxon>
        <taxon>Lepidosauria</taxon>
        <taxon>Squamata</taxon>
        <taxon>Bifurcata</taxon>
        <taxon>Unidentata</taxon>
        <taxon>Episquamata</taxon>
        <taxon>Toxicofera</taxon>
        <taxon>Iguania</taxon>
        <taxon>Phrynosomatidae</taxon>
        <taxon>Phrynosomatinae</taxon>
        <taxon>Phrynosoma</taxon>
    </lineage>
</organism>
<dbReference type="PROSITE" id="PS50001">
    <property type="entry name" value="SH2"/>
    <property type="match status" value="1"/>
</dbReference>
<dbReference type="SMART" id="SM00252">
    <property type="entry name" value="SH2"/>
    <property type="match status" value="1"/>
</dbReference>
<sequence>MSSGRVPEETTEASVQESVSLVNSPTVLDSAYLVRRSSRYGWNQPFTLAVLYKSHVYNIPIRYVESSHQYTLGKDGKSHKELFDSVTSIIQNYTKHPLVLIDGSTSAKEQTCLVFPVKP</sequence>
<reference evidence="4 5" key="1">
    <citation type="journal article" date="2022" name="Gigascience">
        <title>A chromosome-level genome assembly and annotation of the desert horned lizard, Phrynosoma platyrhinos, provides insight into chromosomal rearrangements among reptiles.</title>
        <authorList>
            <person name="Koochekian N."/>
            <person name="Ascanio A."/>
            <person name="Farleigh K."/>
            <person name="Card D.C."/>
            <person name="Schield D.R."/>
            <person name="Castoe T.A."/>
            <person name="Jezkova T."/>
        </authorList>
    </citation>
    <scope>NUCLEOTIDE SEQUENCE [LARGE SCALE GENOMIC DNA]</scope>
    <source>
        <strain evidence="4">NK-2021</strain>
    </source>
</reference>
<keyword evidence="5" id="KW-1185">Reference proteome</keyword>
<dbReference type="InterPro" id="IPR051751">
    <property type="entry name" value="Immunoreceptor_sig_adapters"/>
</dbReference>
<feature type="domain" description="SH2" evidence="3">
    <location>
        <begin position="1"/>
        <end position="117"/>
    </location>
</feature>